<protein>
    <submittedName>
        <fullName evidence="3">Hypothetical_protein</fullName>
    </submittedName>
</protein>
<evidence type="ECO:0000313" key="2">
    <source>
        <dbReference type="EMBL" id="CAI9978682.1"/>
    </source>
</evidence>
<reference evidence="2" key="1">
    <citation type="submission" date="2023-06" db="EMBL/GenBank/DDBJ databases">
        <authorList>
            <person name="Kurt Z."/>
        </authorList>
    </citation>
    <scope>NUCLEOTIDE SEQUENCE</scope>
</reference>
<evidence type="ECO:0000313" key="3">
    <source>
        <dbReference type="EMBL" id="CAL5984423.1"/>
    </source>
</evidence>
<keyword evidence="1" id="KW-0472">Membrane</keyword>
<dbReference type="EMBL" id="CAXDID020000017">
    <property type="protein sequence ID" value="CAL5984423.1"/>
    <property type="molecule type" value="Genomic_DNA"/>
</dbReference>
<comment type="caution">
    <text evidence="2">The sequence shown here is derived from an EMBL/GenBank/DDBJ whole genome shotgun (WGS) entry which is preliminary data.</text>
</comment>
<keyword evidence="1" id="KW-0812">Transmembrane</keyword>
<keyword evidence="4" id="KW-1185">Reference proteome</keyword>
<accession>A0AA86RL42</accession>
<keyword evidence="1" id="KW-1133">Transmembrane helix</keyword>
<reference evidence="3 4" key="2">
    <citation type="submission" date="2024-07" db="EMBL/GenBank/DDBJ databases">
        <authorList>
            <person name="Akdeniz Z."/>
        </authorList>
    </citation>
    <scope>NUCLEOTIDE SEQUENCE [LARGE SCALE GENOMIC DNA]</scope>
</reference>
<proteinExistence type="predicted"/>
<gene>
    <name evidence="2" type="ORF">HINF_LOCUS66327</name>
    <name evidence="3" type="ORF">HINF_LOCUS8092</name>
</gene>
<evidence type="ECO:0000313" key="4">
    <source>
        <dbReference type="Proteomes" id="UP001642409"/>
    </source>
</evidence>
<sequence>MNTTLFAKVNKSLSSSHQSLIKQPKRQNDLNTCVFSCFQVIIIQYLIYLFTNHLCRNDLVHEYLLTLKFLSFHLFPNKLFYQSFYLTVITVITLTHIILIVSLPFSEVEVQFRFDSAAFLESFDHHFHAPRFRAFNSRFWTGWELQNETFSQFRVLGAHENGRNGGRFLKDLILSQARKGQIQVGINVNVNGWSGLRLAG</sequence>
<organism evidence="2">
    <name type="scientific">Hexamita inflata</name>
    <dbReference type="NCBI Taxonomy" id="28002"/>
    <lineage>
        <taxon>Eukaryota</taxon>
        <taxon>Metamonada</taxon>
        <taxon>Diplomonadida</taxon>
        <taxon>Hexamitidae</taxon>
        <taxon>Hexamitinae</taxon>
        <taxon>Hexamita</taxon>
    </lineage>
</organism>
<name>A0AA86RL42_9EUKA</name>
<dbReference type="EMBL" id="CATOUU010001186">
    <property type="protein sequence ID" value="CAI9978682.1"/>
    <property type="molecule type" value="Genomic_DNA"/>
</dbReference>
<dbReference type="Proteomes" id="UP001642409">
    <property type="component" value="Unassembled WGS sequence"/>
</dbReference>
<feature type="transmembrane region" description="Helical" evidence="1">
    <location>
        <begin position="84"/>
        <end position="105"/>
    </location>
</feature>
<feature type="transmembrane region" description="Helical" evidence="1">
    <location>
        <begin position="30"/>
        <end position="50"/>
    </location>
</feature>
<evidence type="ECO:0000256" key="1">
    <source>
        <dbReference type="SAM" id="Phobius"/>
    </source>
</evidence>
<dbReference type="AlphaFoldDB" id="A0AA86RL42"/>